<sequence length="474" mass="50133">MRHAMLTGLFCSGLLAVAPGIAAESQGAETDRRPVSGVPLAPGTQGLTSSASDRSDLHLALYQGGFSAVHEQRSLALLSGRNDVLLTGLPDRLRLDSLSLGLPEGVSAGPVGLQPGIGDGAALRQRFVGERVDVAPATPDPDAPTRTGRLLSVDGDRATVTLGTHIEQVGPGTPWRLLLPAQDLAPFGAATRLFAEDGGSQRVTLDYLTDGLGWSADHTVTLTADGARLSTHATLSNDTDATFEGPSVDLIAGEVNDDGGGPRPMAMMESRSDGPSAEPAGDHYRYRLPPIERLPAGQRLRVPLDRAAAVATTRALRVTGNGGGQRGGTQSVPVRIHLRVDDRTDRPLPAGPVRVYDRRGDNPAYLGSDAIGHTPPGEGFELTLGTAFSLLAERTQTDYQRLGERRYAVAWEIALRNVGASPETVILEEHLPGEWQLTEGADSWTRTDAGTLRREVSLDPGASRTITYSARISQ</sequence>
<dbReference type="OrthoDB" id="9808067at2"/>
<feature type="region of interest" description="Disordered" evidence="1">
    <location>
        <begin position="25"/>
        <end position="52"/>
    </location>
</feature>
<organism evidence="3 4">
    <name type="scientific">Sediminicurvatus halobius</name>
    <dbReference type="NCBI Taxonomy" id="2182432"/>
    <lineage>
        <taxon>Bacteria</taxon>
        <taxon>Pseudomonadati</taxon>
        <taxon>Pseudomonadota</taxon>
        <taxon>Gammaproteobacteria</taxon>
        <taxon>Chromatiales</taxon>
        <taxon>Ectothiorhodospiraceae</taxon>
        <taxon>Sediminicurvatus</taxon>
    </lineage>
</organism>
<evidence type="ECO:0000313" key="3">
    <source>
        <dbReference type="EMBL" id="PWG64971.1"/>
    </source>
</evidence>
<feature type="signal peptide" evidence="2">
    <location>
        <begin position="1"/>
        <end position="22"/>
    </location>
</feature>
<feature type="chain" id="PRO_5015662209" description="DUF4139 domain-containing protein" evidence="2">
    <location>
        <begin position="23"/>
        <end position="474"/>
    </location>
</feature>
<name>A0A2U2N6Z2_9GAMM</name>
<dbReference type="PANTHER" id="PTHR38075">
    <property type="entry name" value="DUF4139 DOMAIN-CONTAINING PROTEIN"/>
    <property type="match status" value="1"/>
</dbReference>
<proteinExistence type="predicted"/>
<dbReference type="PANTHER" id="PTHR38075:SF1">
    <property type="entry name" value="DUF4139 DOMAIN-CONTAINING PROTEIN"/>
    <property type="match status" value="1"/>
</dbReference>
<comment type="caution">
    <text evidence="3">The sequence shown here is derived from an EMBL/GenBank/DDBJ whole genome shotgun (WGS) entry which is preliminary data.</text>
</comment>
<dbReference type="AlphaFoldDB" id="A0A2U2N6Z2"/>
<feature type="region of interest" description="Disordered" evidence="1">
    <location>
        <begin position="257"/>
        <end position="279"/>
    </location>
</feature>
<evidence type="ECO:0000256" key="1">
    <source>
        <dbReference type="SAM" id="MobiDB-lite"/>
    </source>
</evidence>
<dbReference type="RefSeq" id="WP_109676503.1">
    <property type="nucleotide sequence ID" value="NZ_CP086615.1"/>
</dbReference>
<evidence type="ECO:0000256" key="2">
    <source>
        <dbReference type="SAM" id="SignalP"/>
    </source>
</evidence>
<dbReference type="EMBL" id="QFFI01000004">
    <property type="protein sequence ID" value="PWG64971.1"/>
    <property type="molecule type" value="Genomic_DNA"/>
</dbReference>
<reference evidence="3 4" key="1">
    <citation type="submission" date="2018-05" db="EMBL/GenBank/DDBJ databases">
        <title>Spiribacter halobius sp. nov., a moderately halophilic bacterium isolated from marine solar saltern.</title>
        <authorList>
            <person name="Zheng W.-S."/>
            <person name="Lu D.-C."/>
            <person name="Du Z.-J."/>
        </authorList>
    </citation>
    <scope>NUCLEOTIDE SEQUENCE [LARGE SCALE GENOMIC DNA]</scope>
    <source>
        <strain evidence="3 4">E85</strain>
    </source>
</reference>
<protein>
    <recommendedName>
        <fullName evidence="5">DUF4139 domain-containing protein</fullName>
    </recommendedName>
</protein>
<keyword evidence="4" id="KW-1185">Reference proteome</keyword>
<gene>
    <name evidence="3" type="ORF">DEM34_04035</name>
</gene>
<evidence type="ECO:0000313" key="4">
    <source>
        <dbReference type="Proteomes" id="UP000245474"/>
    </source>
</evidence>
<accession>A0A2U2N6Z2</accession>
<dbReference type="Proteomes" id="UP000245474">
    <property type="component" value="Unassembled WGS sequence"/>
</dbReference>
<keyword evidence="2" id="KW-0732">Signal</keyword>
<evidence type="ECO:0008006" key="5">
    <source>
        <dbReference type="Google" id="ProtNLM"/>
    </source>
</evidence>